<gene>
    <name evidence="2" type="ORF">ACFQHR_05245</name>
</gene>
<evidence type="ECO:0000313" key="2">
    <source>
        <dbReference type="EMBL" id="MFC6997019.1"/>
    </source>
</evidence>
<reference evidence="3" key="1">
    <citation type="journal article" date="2019" name="Int. J. Syst. Evol. Microbiol.">
        <title>The Global Catalogue of Microorganisms (GCM) 10K type strain sequencing project: providing services to taxonomists for standard genome sequencing and annotation.</title>
        <authorList>
            <consortium name="The Broad Institute Genomics Platform"/>
            <consortium name="The Broad Institute Genome Sequencing Center for Infectious Disease"/>
            <person name="Wu L."/>
            <person name="Ma J."/>
        </authorList>
    </citation>
    <scope>NUCLEOTIDE SEQUENCE [LARGE SCALE GENOMIC DNA]</scope>
    <source>
        <strain evidence="3">CGMCC 4.7393</strain>
    </source>
</reference>
<dbReference type="PROSITE" id="PS51257">
    <property type="entry name" value="PROKAR_LIPOPROTEIN"/>
    <property type="match status" value="1"/>
</dbReference>
<keyword evidence="1" id="KW-1133">Transmembrane helix</keyword>
<name>A0ABW2DK23_9BACT</name>
<feature type="transmembrane region" description="Helical" evidence="1">
    <location>
        <begin position="32"/>
        <end position="51"/>
    </location>
</feature>
<dbReference type="Proteomes" id="UP001596405">
    <property type="component" value="Unassembled WGS sequence"/>
</dbReference>
<sequence>MKNLQGYFFALMMVMMVMMSSCDLIGGIFKAGMWTALILIILVVLLVVWLFRKIRR</sequence>
<dbReference type="RefSeq" id="WP_192849051.1">
    <property type="nucleotide sequence ID" value="NZ_JBHSYQ010000003.1"/>
</dbReference>
<evidence type="ECO:0000313" key="3">
    <source>
        <dbReference type="Proteomes" id="UP001596405"/>
    </source>
</evidence>
<evidence type="ECO:0008006" key="4">
    <source>
        <dbReference type="Google" id="ProtNLM"/>
    </source>
</evidence>
<feature type="transmembrane region" description="Helical" evidence="1">
    <location>
        <begin position="7"/>
        <end position="26"/>
    </location>
</feature>
<comment type="caution">
    <text evidence="2">The sequence shown here is derived from an EMBL/GenBank/DDBJ whole genome shotgun (WGS) entry which is preliminary data.</text>
</comment>
<keyword evidence="1" id="KW-0812">Transmembrane</keyword>
<dbReference type="EMBL" id="JBHSYQ010000003">
    <property type="protein sequence ID" value="MFC6997019.1"/>
    <property type="molecule type" value="Genomic_DNA"/>
</dbReference>
<keyword evidence="1" id="KW-0472">Membrane</keyword>
<organism evidence="2 3">
    <name type="scientific">Rufibacter roseus</name>
    <dbReference type="NCBI Taxonomy" id="1567108"/>
    <lineage>
        <taxon>Bacteria</taxon>
        <taxon>Pseudomonadati</taxon>
        <taxon>Bacteroidota</taxon>
        <taxon>Cytophagia</taxon>
        <taxon>Cytophagales</taxon>
        <taxon>Hymenobacteraceae</taxon>
        <taxon>Rufibacter</taxon>
    </lineage>
</organism>
<protein>
    <recommendedName>
        <fullName evidence="4">Phosphatidate cytidylyltransferase</fullName>
    </recommendedName>
</protein>
<evidence type="ECO:0000256" key="1">
    <source>
        <dbReference type="SAM" id="Phobius"/>
    </source>
</evidence>
<proteinExistence type="predicted"/>
<accession>A0ABW2DK23</accession>
<keyword evidence="3" id="KW-1185">Reference proteome</keyword>